<proteinExistence type="inferred from homology"/>
<keyword evidence="5" id="KW-1185">Reference proteome</keyword>
<feature type="domain" description="HTH cro/C1-type" evidence="3">
    <location>
        <begin position="30"/>
        <end position="57"/>
    </location>
</feature>
<feature type="compositionally biased region" description="Polar residues" evidence="2">
    <location>
        <begin position="16"/>
        <end position="25"/>
    </location>
</feature>
<evidence type="ECO:0000259" key="3">
    <source>
        <dbReference type="PROSITE" id="PS50943"/>
    </source>
</evidence>
<name>A0ABY9X9H9_9BACT</name>
<accession>A0ABY9X9H9</accession>
<sequence>MKPGVSILPRVKTSTRHVSSPSPATTGELLQLVREGRAMSRADLARATGLARSTISQRVEALIAHKLLTESGEGPSTGGRPPMRLAFNARGGVVLAADLGATHCRLAVTDLAGEVLAEQGAELAIARGPDEVLPWMLDRFDELLQGAGCTRAEVRGVGIGVPGPVEFDEGRAVSPPIMPGWDGIRIPERVHPRFPVPVLVDNDVNLMALGEYGAVWRDQVEDLLFVKVGTGIGCGIIASGRVHRGAQGTAGDVGHIQVSDHSGEVCHCGNVGCVEALASGSALAGQLRALGLSAAHSRDVVELARAGQRDAVRLIRAAGRRLGEVLAGAVNLFNPAVIVIGGDMAHAHEHLFAGVLEVVHRRSTPLAARNLRLVASSLDDRAGIMGCALGVLDEVLAPSAIDASLAQYTESGK</sequence>
<dbReference type="PANTHER" id="PTHR18964">
    <property type="entry name" value="ROK (REPRESSOR, ORF, KINASE) FAMILY"/>
    <property type="match status" value="1"/>
</dbReference>
<protein>
    <submittedName>
        <fullName evidence="4">ROK family transcriptional regulator</fullName>
    </submittedName>
</protein>
<dbReference type="Proteomes" id="UP001611383">
    <property type="component" value="Chromosome"/>
</dbReference>
<dbReference type="InterPro" id="IPR036390">
    <property type="entry name" value="WH_DNA-bd_sf"/>
</dbReference>
<evidence type="ECO:0000256" key="1">
    <source>
        <dbReference type="ARBA" id="ARBA00006479"/>
    </source>
</evidence>
<dbReference type="SUPFAM" id="SSF53067">
    <property type="entry name" value="Actin-like ATPase domain"/>
    <property type="match status" value="1"/>
</dbReference>
<dbReference type="InterPro" id="IPR043129">
    <property type="entry name" value="ATPase_NBD"/>
</dbReference>
<dbReference type="InterPro" id="IPR001387">
    <property type="entry name" value="Cro/C1-type_HTH"/>
</dbReference>
<dbReference type="PROSITE" id="PS01125">
    <property type="entry name" value="ROK"/>
    <property type="match status" value="1"/>
</dbReference>
<feature type="region of interest" description="Disordered" evidence="2">
    <location>
        <begin position="1"/>
        <end position="25"/>
    </location>
</feature>
<dbReference type="InterPro" id="IPR000600">
    <property type="entry name" value="ROK"/>
</dbReference>
<dbReference type="PROSITE" id="PS50943">
    <property type="entry name" value="HTH_CROC1"/>
    <property type="match status" value="1"/>
</dbReference>
<dbReference type="SUPFAM" id="SSF46785">
    <property type="entry name" value="Winged helix' DNA-binding domain"/>
    <property type="match status" value="1"/>
</dbReference>
<gene>
    <name evidence="4" type="ORF">F0U60_54120</name>
</gene>
<dbReference type="InterPro" id="IPR049874">
    <property type="entry name" value="ROK_cs"/>
</dbReference>
<dbReference type="Gene3D" id="1.10.10.10">
    <property type="entry name" value="Winged helix-like DNA-binding domain superfamily/Winged helix DNA-binding domain"/>
    <property type="match status" value="1"/>
</dbReference>
<evidence type="ECO:0000256" key="2">
    <source>
        <dbReference type="SAM" id="MobiDB-lite"/>
    </source>
</evidence>
<dbReference type="InterPro" id="IPR005471">
    <property type="entry name" value="Tscrpt_reg_IclR_N"/>
</dbReference>
<comment type="similarity">
    <text evidence="1">Belongs to the ROK (NagC/XylR) family.</text>
</comment>
<organism evidence="4 5">
    <name type="scientific">Archangium minus</name>
    <dbReference type="NCBI Taxonomy" id="83450"/>
    <lineage>
        <taxon>Bacteria</taxon>
        <taxon>Pseudomonadati</taxon>
        <taxon>Myxococcota</taxon>
        <taxon>Myxococcia</taxon>
        <taxon>Myxococcales</taxon>
        <taxon>Cystobacterineae</taxon>
        <taxon>Archangiaceae</taxon>
        <taxon>Archangium</taxon>
    </lineage>
</organism>
<evidence type="ECO:0000313" key="5">
    <source>
        <dbReference type="Proteomes" id="UP001611383"/>
    </source>
</evidence>
<dbReference type="Gene3D" id="3.30.420.40">
    <property type="match status" value="2"/>
</dbReference>
<evidence type="ECO:0000313" key="4">
    <source>
        <dbReference type="EMBL" id="WNG52061.1"/>
    </source>
</evidence>
<dbReference type="Pfam" id="PF00480">
    <property type="entry name" value="ROK"/>
    <property type="match status" value="1"/>
</dbReference>
<dbReference type="CDD" id="cd00093">
    <property type="entry name" value="HTH_XRE"/>
    <property type="match status" value="1"/>
</dbReference>
<reference evidence="4 5" key="1">
    <citation type="submission" date="2019-08" db="EMBL/GenBank/DDBJ databases">
        <title>Archangium and Cystobacter genomes.</title>
        <authorList>
            <person name="Chen I.-C.K."/>
            <person name="Wielgoss S."/>
        </authorList>
    </citation>
    <scope>NUCLEOTIDE SEQUENCE [LARGE SCALE GENOMIC DNA]</scope>
    <source>
        <strain evidence="4 5">Cbm 6</strain>
    </source>
</reference>
<dbReference type="EMBL" id="CP043494">
    <property type="protein sequence ID" value="WNG52061.1"/>
    <property type="molecule type" value="Genomic_DNA"/>
</dbReference>
<dbReference type="PANTHER" id="PTHR18964:SF173">
    <property type="entry name" value="GLUCOKINASE"/>
    <property type="match status" value="1"/>
</dbReference>
<dbReference type="Pfam" id="PF09339">
    <property type="entry name" value="HTH_IclR"/>
    <property type="match status" value="1"/>
</dbReference>
<dbReference type="InterPro" id="IPR036388">
    <property type="entry name" value="WH-like_DNA-bd_sf"/>
</dbReference>